<name>A0A318L5K6_9NEIS</name>
<evidence type="ECO:0000313" key="2">
    <source>
        <dbReference type="Proteomes" id="UP000247555"/>
    </source>
</evidence>
<evidence type="ECO:0000313" key="1">
    <source>
        <dbReference type="EMBL" id="PXX80773.1"/>
    </source>
</evidence>
<protein>
    <submittedName>
        <fullName evidence="1">Alpha-ribazole phosphatase/probable phosphoglycerate mutase</fullName>
    </submittedName>
</protein>
<dbReference type="SMART" id="SM00855">
    <property type="entry name" value="PGAM"/>
    <property type="match status" value="1"/>
</dbReference>
<comment type="caution">
    <text evidence="1">The sequence shown here is derived from an EMBL/GenBank/DDBJ whole genome shotgun (WGS) entry which is preliminary data.</text>
</comment>
<dbReference type="Proteomes" id="UP000247555">
    <property type="component" value="Unassembled WGS sequence"/>
</dbReference>
<proteinExistence type="predicted"/>
<gene>
    <name evidence="1" type="ORF">DFR34_103114</name>
</gene>
<dbReference type="Gene3D" id="3.40.50.1240">
    <property type="entry name" value="Phosphoglycerate mutase-like"/>
    <property type="match status" value="1"/>
</dbReference>
<dbReference type="OrthoDB" id="5296884at2"/>
<dbReference type="CDD" id="cd07067">
    <property type="entry name" value="HP_PGM_like"/>
    <property type="match status" value="1"/>
</dbReference>
<dbReference type="SUPFAM" id="SSF53254">
    <property type="entry name" value="Phosphoglycerate mutase-like"/>
    <property type="match status" value="1"/>
</dbReference>
<dbReference type="Pfam" id="PF00300">
    <property type="entry name" value="His_Phos_1"/>
    <property type="match status" value="1"/>
</dbReference>
<organism evidence="1 2">
    <name type="scientific">Rivihabitans pingtungensis</name>
    <dbReference type="NCBI Taxonomy" id="1054498"/>
    <lineage>
        <taxon>Bacteria</taxon>
        <taxon>Pseudomonadati</taxon>
        <taxon>Pseudomonadota</taxon>
        <taxon>Betaproteobacteria</taxon>
        <taxon>Neisseriales</taxon>
        <taxon>Aquaspirillaceae</taxon>
        <taxon>Rivihabitans</taxon>
    </lineage>
</organism>
<accession>A0A318L5K6</accession>
<sequence>MKPFTVTLLRHGDTPLSGRLIGQRSDPPPTAAAQVQLAATLAQLHARQPITRLAASPLLRCRAPAEAFACAHGLALTLDADLAEIDFGDWDAADPLTLPADWSVRCQDPSSGPPGGERIVDFRGRCARAWARHCAGLGEQDGEHLLLLSHGGVISALLAEAMAMPWPLARRVAVARGGWLRLSCYPPEPAWLLALEGADA</sequence>
<dbReference type="InterPro" id="IPR029033">
    <property type="entry name" value="His_PPase_superfam"/>
</dbReference>
<dbReference type="InterPro" id="IPR013078">
    <property type="entry name" value="His_Pase_superF_clade-1"/>
</dbReference>
<keyword evidence="2" id="KW-1185">Reference proteome</keyword>
<reference evidence="1 2" key="1">
    <citation type="submission" date="2018-05" db="EMBL/GenBank/DDBJ databases">
        <title>Genomic Encyclopedia of Type Strains, Phase IV (KMG-IV): sequencing the most valuable type-strain genomes for metagenomic binning, comparative biology and taxonomic classification.</title>
        <authorList>
            <person name="Goeker M."/>
        </authorList>
    </citation>
    <scope>NUCLEOTIDE SEQUENCE [LARGE SCALE GENOMIC DNA]</scope>
    <source>
        <strain evidence="1 2">DSM 29661</strain>
    </source>
</reference>
<dbReference type="RefSeq" id="WP_110389809.1">
    <property type="nucleotide sequence ID" value="NZ_QJKI01000003.1"/>
</dbReference>
<dbReference type="EMBL" id="QJKI01000003">
    <property type="protein sequence ID" value="PXX80773.1"/>
    <property type="molecule type" value="Genomic_DNA"/>
</dbReference>
<dbReference type="AlphaFoldDB" id="A0A318L5K6"/>